<gene>
    <name evidence="8" type="ORF">MENT_LOCUS32059</name>
</gene>
<evidence type="ECO:0000256" key="3">
    <source>
        <dbReference type="ARBA" id="ARBA00022676"/>
    </source>
</evidence>
<dbReference type="InterPro" id="IPR002213">
    <property type="entry name" value="UDP_glucos_trans"/>
</dbReference>
<accession>A0A6V7VYL8</accession>
<feature type="region of interest" description="Disordered" evidence="6">
    <location>
        <begin position="37"/>
        <end position="59"/>
    </location>
</feature>
<dbReference type="Proteomes" id="UP000580250">
    <property type="component" value="Unassembled WGS sequence"/>
</dbReference>
<comment type="catalytic activity">
    <reaction evidence="5">
        <text>glucuronate acceptor + UDP-alpha-D-glucuronate = acceptor beta-D-glucuronoside + UDP + H(+)</text>
        <dbReference type="Rhea" id="RHEA:21032"/>
        <dbReference type="ChEBI" id="CHEBI:15378"/>
        <dbReference type="ChEBI" id="CHEBI:58052"/>
        <dbReference type="ChEBI" id="CHEBI:58223"/>
        <dbReference type="ChEBI" id="CHEBI:132367"/>
        <dbReference type="ChEBI" id="CHEBI:132368"/>
        <dbReference type="EC" id="2.4.1.17"/>
    </reaction>
</comment>
<feature type="compositionally biased region" description="Polar residues" evidence="6">
    <location>
        <begin position="37"/>
        <end position="46"/>
    </location>
</feature>
<evidence type="ECO:0000256" key="6">
    <source>
        <dbReference type="SAM" id="MobiDB-lite"/>
    </source>
</evidence>
<evidence type="ECO:0000256" key="1">
    <source>
        <dbReference type="ARBA" id="ARBA00009995"/>
    </source>
</evidence>
<keyword evidence="7" id="KW-0812">Transmembrane</keyword>
<keyword evidence="7" id="KW-1133">Transmembrane helix</keyword>
<keyword evidence="4" id="KW-0808">Transferase</keyword>
<protein>
    <recommendedName>
        <fullName evidence="2">glucuronosyltransferase</fullName>
        <ecNumber evidence="2">2.4.1.17</ecNumber>
    </recommendedName>
</protein>
<comment type="similarity">
    <text evidence="1">Belongs to the UDP-glycosyltransferase family.</text>
</comment>
<dbReference type="OrthoDB" id="5835829at2759"/>
<comment type="caution">
    <text evidence="8">The sequence shown here is derived from an EMBL/GenBank/DDBJ whole genome shotgun (WGS) entry which is preliminary data.</text>
</comment>
<dbReference type="Pfam" id="PF00201">
    <property type="entry name" value="UDPGT"/>
    <property type="match status" value="1"/>
</dbReference>
<dbReference type="PANTHER" id="PTHR48043">
    <property type="entry name" value="EG:EG0003.4 PROTEIN-RELATED"/>
    <property type="match status" value="1"/>
</dbReference>
<sequence>MFFIFWLNYFLIIFYFLLHSNVDCMWNFKGESSKTPLPSQQNYDEASSSSSIQSNQQIPTKANNGKKILLIADSFYPHYNFFLNLANVLCYKGYYDVYLLVVNFQKNGISSEPLKDVRLIEVPYINDEEYLQVFNANKSENNWTVEDNNNEQYHLKLLGFYMYGIYKAIIENPQVTIAGKQQGIFKWLKHMGTTNKFALGIAEFSYSGGAFPLFKEIGLNKYIAASSKPPFPIHLHFLGLKRYYLMPGKNLFKADCFVLFYMGENVSFNGFTQEYFNELVETFLKYDKCKFVVQLKDAFHSLVMLLKNFSAPWRLEGPSYNNIYFYMNKVNLQKFLAHKNLRGFITAGDQKCFNQALYRGVPLILIPFTFEQKFNAKIAEYMKVGTVVDHTKFVQEFPFAVNELIGLVVIFMSLMLKTFFDE</sequence>
<dbReference type="Gene3D" id="3.40.50.2000">
    <property type="entry name" value="Glycogen Phosphorylase B"/>
    <property type="match status" value="1"/>
</dbReference>
<keyword evidence="3" id="KW-0328">Glycosyltransferase</keyword>
<dbReference type="SUPFAM" id="SSF53756">
    <property type="entry name" value="UDP-Glycosyltransferase/glycogen phosphorylase"/>
    <property type="match status" value="1"/>
</dbReference>
<dbReference type="GO" id="GO:0015020">
    <property type="term" value="F:glucuronosyltransferase activity"/>
    <property type="evidence" value="ECO:0007669"/>
    <property type="project" value="UniProtKB-EC"/>
</dbReference>
<reference evidence="8 9" key="1">
    <citation type="submission" date="2020-08" db="EMBL/GenBank/DDBJ databases">
        <authorList>
            <person name="Koutsovoulos G."/>
            <person name="Danchin GJ E."/>
        </authorList>
    </citation>
    <scope>NUCLEOTIDE SEQUENCE [LARGE SCALE GENOMIC DNA]</scope>
</reference>
<keyword evidence="7" id="KW-0472">Membrane</keyword>
<organism evidence="8 9">
    <name type="scientific">Meloidogyne enterolobii</name>
    <name type="common">Root-knot nematode worm</name>
    <name type="synonym">Meloidogyne mayaguensis</name>
    <dbReference type="NCBI Taxonomy" id="390850"/>
    <lineage>
        <taxon>Eukaryota</taxon>
        <taxon>Metazoa</taxon>
        <taxon>Ecdysozoa</taxon>
        <taxon>Nematoda</taxon>
        <taxon>Chromadorea</taxon>
        <taxon>Rhabditida</taxon>
        <taxon>Tylenchina</taxon>
        <taxon>Tylenchomorpha</taxon>
        <taxon>Tylenchoidea</taxon>
        <taxon>Meloidogynidae</taxon>
        <taxon>Meloidogyninae</taxon>
        <taxon>Meloidogyne</taxon>
    </lineage>
</organism>
<dbReference type="EMBL" id="CAJEWN010000359">
    <property type="protein sequence ID" value="CAD2180010.1"/>
    <property type="molecule type" value="Genomic_DNA"/>
</dbReference>
<evidence type="ECO:0000313" key="9">
    <source>
        <dbReference type="Proteomes" id="UP000580250"/>
    </source>
</evidence>
<name>A0A6V7VYL8_MELEN</name>
<dbReference type="PANTHER" id="PTHR48043:SF145">
    <property type="entry name" value="FI06409P-RELATED"/>
    <property type="match status" value="1"/>
</dbReference>
<feature type="transmembrane region" description="Helical" evidence="7">
    <location>
        <begin position="6"/>
        <end position="26"/>
    </location>
</feature>
<proteinExistence type="inferred from homology"/>
<evidence type="ECO:0000256" key="7">
    <source>
        <dbReference type="SAM" id="Phobius"/>
    </source>
</evidence>
<evidence type="ECO:0000313" key="8">
    <source>
        <dbReference type="EMBL" id="CAD2180010.1"/>
    </source>
</evidence>
<dbReference type="AlphaFoldDB" id="A0A6V7VYL8"/>
<evidence type="ECO:0000256" key="2">
    <source>
        <dbReference type="ARBA" id="ARBA00012544"/>
    </source>
</evidence>
<feature type="compositionally biased region" description="Low complexity" evidence="6">
    <location>
        <begin position="47"/>
        <end position="58"/>
    </location>
</feature>
<evidence type="ECO:0000256" key="4">
    <source>
        <dbReference type="ARBA" id="ARBA00022679"/>
    </source>
</evidence>
<evidence type="ECO:0000256" key="5">
    <source>
        <dbReference type="ARBA" id="ARBA00047475"/>
    </source>
</evidence>
<dbReference type="EC" id="2.4.1.17" evidence="2"/>
<dbReference type="InterPro" id="IPR050271">
    <property type="entry name" value="UDP-glycosyltransferase"/>
</dbReference>